<sequence length="108" mass="11924">MEEWAWQEHPRALSYRAQPPQPASHPRLNHFQAQKTSNKSRAVSVHPFAPSAAALVTSASETRLDCSLHHHHPRASAGSVTCHCYIAVPSHHRTIALLNSLTIHIGDT</sequence>
<feature type="compositionally biased region" description="Polar residues" evidence="1">
    <location>
        <begin position="31"/>
        <end position="41"/>
    </location>
</feature>
<protein>
    <submittedName>
        <fullName evidence="2">Uncharacterized protein</fullName>
    </submittedName>
</protein>
<dbReference type="EMBL" id="ML996259">
    <property type="protein sequence ID" value="KAF2729018.1"/>
    <property type="molecule type" value="Genomic_DNA"/>
</dbReference>
<name>A0A9P4QKI6_9PLEO</name>
<dbReference type="Proteomes" id="UP000799444">
    <property type="component" value="Unassembled WGS sequence"/>
</dbReference>
<evidence type="ECO:0000313" key="2">
    <source>
        <dbReference type="EMBL" id="KAF2729018.1"/>
    </source>
</evidence>
<feature type="region of interest" description="Disordered" evidence="1">
    <location>
        <begin position="17"/>
        <end position="43"/>
    </location>
</feature>
<organism evidence="2 3">
    <name type="scientific">Polyplosphaeria fusca</name>
    <dbReference type="NCBI Taxonomy" id="682080"/>
    <lineage>
        <taxon>Eukaryota</taxon>
        <taxon>Fungi</taxon>
        <taxon>Dikarya</taxon>
        <taxon>Ascomycota</taxon>
        <taxon>Pezizomycotina</taxon>
        <taxon>Dothideomycetes</taxon>
        <taxon>Pleosporomycetidae</taxon>
        <taxon>Pleosporales</taxon>
        <taxon>Tetraplosphaeriaceae</taxon>
        <taxon>Polyplosphaeria</taxon>
    </lineage>
</organism>
<reference evidence="2" key="1">
    <citation type="journal article" date="2020" name="Stud. Mycol.">
        <title>101 Dothideomycetes genomes: a test case for predicting lifestyles and emergence of pathogens.</title>
        <authorList>
            <person name="Haridas S."/>
            <person name="Albert R."/>
            <person name="Binder M."/>
            <person name="Bloem J."/>
            <person name="Labutti K."/>
            <person name="Salamov A."/>
            <person name="Andreopoulos B."/>
            <person name="Baker S."/>
            <person name="Barry K."/>
            <person name="Bills G."/>
            <person name="Bluhm B."/>
            <person name="Cannon C."/>
            <person name="Castanera R."/>
            <person name="Culley D."/>
            <person name="Daum C."/>
            <person name="Ezra D."/>
            <person name="Gonzalez J."/>
            <person name="Henrissat B."/>
            <person name="Kuo A."/>
            <person name="Liang C."/>
            <person name="Lipzen A."/>
            <person name="Lutzoni F."/>
            <person name="Magnuson J."/>
            <person name="Mondo S."/>
            <person name="Nolan M."/>
            <person name="Ohm R."/>
            <person name="Pangilinan J."/>
            <person name="Park H.-J."/>
            <person name="Ramirez L."/>
            <person name="Alfaro M."/>
            <person name="Sun H."/>
            <person name="Tritt A."/>
            <person name="Yoshinaga Y."/>
            <person name="Zwiers L.-H."/>
            <person name="Turgeon B."/>
            <person name="Goodwin S."/>
            <person name="Spatafora J."/>
            <person name="Crous P."/>
            <person name="Grigoriev I."/>
        </authorList>
    </citation>
    <scope>NUCLEOTIDE SEQUENCE</scope>
    <source>
        <strain evidence="2">CBS 125425</strain>
    </source>
</reference>
<dbReference type="AlphaFoldDB" id="A0A9P4QKI6"/>
<evidence type="ECO:0000256" key="1">
    <source>
        <dbReference type="SAM" id="MobiDB-lite"/>
    </source>
</evidence>
<comment type="caution">
    <text evidence="2">The sequence shown here is derived from an EMBL/GenBank/DDBJ whole genome shotgun (WGS) entry which is preliminary data.</text>
</comment>
<gene>
    <name evidence="2" type="ORF">EJ04DRAFT_83237</name>
</gene>
<keyword evidence="3" id="KW-1185">Reference proteome</keyword>
<evidence type="ECO:0000313" key="3">
    <source>
        <dbReference type="Proteomes" id="UP000799444"/>
    </source>
</evidence>
<accession>A0A9P4QKI6</accession>
<proteinExistence type="predicted"/>